<accession>A0A2T0WDG1</accession>
<reference evidence="1 2" key="1">
    <citation type="submission" date="2018-03" db="EMBL/GenBank/DDBJ databases">
        <title>Genomic Encyclopedia of Archaeal and Bacterial Type Strains, Phase II (KMG-II): from individual species to whole genera.</title>
        <authorList>
            <person name="Goeker M."/>
        </authorList>
    </citation>
    <scope>NUCLEOTIDE SEQUENCE [LARGE SCALE GENOMIC DNA]</scope>
    <source>
        <strain evidence="1 2">DSM 27929</strain>
    </source>
</reference>
<gene>
    <name evidence="1" type="ORF">CLW00_11925</name>
</gene>
<comment type="caution">
    <text evidence="1">The sequence shown here is derived from an EMBL/GenBank/DDBJ whole genome shotgun (WGS) entry which is preliminary data.</text>
</comment>
<evidence type="ECO:0000313" key="1">
    <source>
        <dbReference type="EMBL" id="PRY84564.1"/>
    </source>
</evidence>
<evidence type="ECO:0000313" key="2">
    <source>
        <dbReference type="Proteomes" id="UP000238157"/>
    </source>
</evidence>
<name>A0A2T0WDG1_9BACT</name>
<dbReference type="AlphaFoldDB" id="A0A2T0WDG1"/>
<dbReference type="Proteomes" id="UP000238157">
    <property type="component" value="Unassembled WGS sequence"/>
</dbReference>
<proteinExistence type="predicted"/>
<sequence length="65" mass="7137">MRDIVVNKKKLALDNVSGQVTVSLPSTLNQMLTVSNKNTGWNYPFCNSVLTDCLNPLNSFSTCSN</sequence>
<keyword evidence="2" id="KW-1185">Reference proteome</keyword>
<protein>
    <submittedName>
        <fullName evidence="1">Uncharacterized protein</fullName>
    </submittedName>
</protein>
<dbReference type="EMBL" id="PVTR01000019">
    <property type="protein sequence ID" value="PRY84564.1"/>
    <property type="molecule type" value="Genomic_DNA"/>
</dbReference>
<organism evidence="1 2">
    <name type="scientific">Mongoliibacter ruber</name>
    <dbReference type="NCBI Taxonomy" id="1750599"/>
    <lineage>
        <taxon>Bacteria</taxon>
        <taxon>Pseudomonadati</taxon>
        <taxon>Bacteroidota</taxon>
        <taxon>Cytophagia</taxon>
        <taxon>Cytophagales</taxon>
        <taxon>Cyclobacteriaceae</taxon>
        <taxon>Mongoliibacter</taxon>
    </lineage>
</organism>